<dbReference type="AlphaFoldDB" id="A8F1E6"/>
<dbReference type="InterPro" id="IPR001584">
    <property type="entry name" value="Integrase_cat-core"/>
</dbReference>
<dbReference type="KEGG" id="rms:RMA_0538"/>
<dbReference type="GO" id="GO:0003676">
    <property type="term" value="F:nucleic acid binding"/>
    <property type="evidence" value="ECO:0007669"/>
    <property type="project" value="InterPro"/>
</dbReference>
<sequence>MQIKKWKVTMNLNQKIIKPKLGLLELAKSLGSISSACKAMGYSRDSYYRFKELYETGGEEALYEISRRKPIIANRVDPAIEKAVMDMAIEYPAYGQLRVSNELKKRGILVSPGGVRSIWLRNDLNNISKRLKALEAKMAQDGIVLTEAQLQVLEKRRNEKEADGEIETQHPGYLGCQDTYYVGNFKGIGKVYSQVFIDSYSRVADAKLYTDKTALTAADMLNDRVLPWYETQGIPILRILTDRGSEYKGNIEHHAFELFLSIEGIEHTTTKAYSPQTNGMCERFNKTMKQEFFDTAMRKKIYTDLDDLQLDLDIWLEYFNNERPHSGKYCYGKTPMQTFKDSKKLAVEKNNEILYLEYISDSQNLTDNQVQNL</sequence>
<evidence type="ECO:0000313" key="3">
    <source>
        <dbReference type="EMBL" id="ABV84891.1"/>
    </source>
</evidence>
<dbReference type="InterPro" id="IPR047656">
    <property type="entry name" value="IS481-like_transpos"/>
</dbReference>
<organism evidence="2 4">
    <name type="scientific">Rickettsia massiliae (strain Mtu5)</name>
    <dbReference type="NCBI Taxonomy" id="416276"/>
    <lineage>
        <taxon>Bacteria</taxon>
        <taxon>Pseudomonadati</taxon>
        <taxon>Pseudomonadota</taxon>
        <taxon>Alphaproteobacteria</taxon>
        <taxon>Rickettsiales</taxon>
        <taxon>Rickettsiaceae</taxon>
        <taxon>Rickettsieae</taxon>
        <taxon>Rickettsia</taxon>
        <taxon>spotted fever group</taxon>
    </lineage>
</organism>
<dbReference type="SUPFAM" id="SSF53098">
    <property type="entry name" value="Ribonuclease H-like"/>
    <property type="match status" value="1"/>
</dbReference>
<dbReference type="InterPro" id="IPR012337">
    <property type="entry name" value="RNaseH-like_sf"/>
</dbReference>
<name>A8F1E6_RICM5</name>
<dbReference type="EMBL" id="CP000683">
    <property type="protein sequence ID" value="ABV84732.1"/>
    <property type="molecule type" value="Genomic_DNA"/>
</dbReference>
<proteinExistence type="predicted"/>
<dbReference type="InterPro" id="IPR039537">
    <property type="entry name" value="Retrotran_Ty1/copia-like"/>
</dbReference>
<feature type="domain" description="Integrase catalytic" evidence="1">
    <location>
        <begin position="167"/>
        <end position="343"/>
    </location>
</feature>
<gene>
    <name evidence="2" type="ordered locus">RMA_0538</name>
    <name evidence="3" type="ordered locus">RMA_0748</name>
</gene>
<dbReference type="PANTHER" id="PTHR42648:SF12">
    <property type="entry name" value="BLL1855 PROTEIN"/>
    <property type="match status" value="1"/>
</dbReference>
<dbReference type="Gene3D" id="3.30.420.10">
    <property type="entry name" value="Ribonuclease H-like superfamily/Ribonuclease H"/>
    <property type="match status" value="1"/>
</dbReference>
<dbReference type="InterPro" id="IPR009057">
    <property type="entry name" value="Homeodomain-like_sf"/>
</dbReference>
<dbReference type="InterPro" id="IPR036397">
    <property type="entry name" value="RNaseH_sf"/>
</dbReference>
<evidence type="ECO:0000259" key="1">
    <source>
        <dbReference type="PROSITE" id="PS50994"/>
    </source>
</evidence>
<protein>
    <submittedName>
        <fullName evidence="2">Transposase and inactivated derivative</fullName>
    </submittedName>
</protein>
<dbReference type="Pfam" id="PF13551">
    <property type="entry name" value="HTH_29"/>
    <property type="match status" value="1"/>
</dbReference>
<accession>A8F1E6</accession>
<dbReference type="SUPFAM" id="SSF46689">
    <property type="entry name" value="Homeodomain-like"/>
    <property type="match status" value="1"/>
</dbReference>
<evidence type="ECO:0000313" key="2">
    <source>
        <dbReference type="EMBL" id="ABV84732.1"/>
    </source>
</evidence>
<dbReference type="GO" id="GO:0015074">
    <property type="term" value="P:DNA integration"/>
    <property type="evidence" value="ECO:0007669"/>
    <property type="project" value="InterPro"/>
</dbReference>
<reference evidence="2 4" key="1">
    <citation type="journal article" date="2007" name="Genome Res.">
        <title>Lateral gene transfer between obligate intracellular bacteria: evidence from the Rickettsia massiliae genome.</title>
        <authorList>
            <person name="Blanc G."/>
            <person name="Ogata H."/>
            <person name="Robert C."/>
            <person name="Audic S."/>
            <person name="Claverie J.-M."/>
            <person name="Raoult D."/>
        </authorList>
    </citation>
    <scope>NUCLEOTIDE SEQUENCE [LARGE SCALE GENOMIC DNA]</scope>
    <source>
        <strain evidence="4">Mtu5</strain>
        <strain evidence="2">MTU5</strain>
    </source>
</reference>
<dbReference type="PANTHER" id="PTHR42648">
    <property type="entry name" value="TRANSPOSASE, PUTATIVE-RELATED"/>
    <property type="match status" value="1"/>
</dbReference>
<dbReference type="KEGG" id="rms:RMA_0748"/>
<dbReference type="HOGENOM" id="CLU_067821_1_0_5"/>
<dbReference type="NCBIfam" id="NF033577">
    <property type="entry name" value="transpos_IS481"/>
    <property type="match status" value="1"/>
</dbReference>
<dbReference type="PROSITE" id="PS50994">
    <property type="entry name" value="INTEGRASE"/>
    <property type="match status" value="1"/>
</dbReference>
<dbReference type="EMBL" id="CP000683">
    <property type="protein sequence ID" value="ABV84891.1"/>
    <property type="molecule type" value="Genomic_DNA"/>
</dbReference>
<dbReference type="Proteomes" id="UP000001311">
    <property type="component" value="Chromosome"/>
</dbReference>
<evidence type="ECO:0000313" key="4">
    <source>
        <dbReference type="Proteomes" id="UP000001311"/>
    </source>
</evidence>
<dbReference type="Pfam" id="PF13683">
    <property type="entry name" value="rve_3"/>
    <property type="match status" value="1"/>
</dbReference>
<keyword evidence="4" id="KW-1185">Reference proteome</keyword>